<sequence length="198" mass="22756">MNSRRGEGPCPRMVRNPKARGSRSRSNFDENLSNNSRRSTRTRTLAFVLFAGANCSLKASDLLAYDEVTVKNGLNGNTCQLYLQITIISVRHQKLGTFLWASRRREPYASQVLRFPVQAPSYGPLWRQNGDTFDRRFLYIVQARSGSIFRRSSINPESLRDTNWTRKDTKSFKFQSERHSSSKKCSITKYSRVLSGFL</sequence>
<dbReference type="EMBL" id="MU267757">
    <property type="protein sequence ID" value="KAH7909490.1"/>
    <property type="molecule type" value="Genomic_DNA"/>
</dbReference>
<comment type="caution">
    <text evidence="1">The sequence shown here is derived from an EMBL/GenBank/DDBJ whole genome shotgun (WGS) entry which is preliminary data.</text>
</comment>
<organism evidence="1 2">
    <name type="scientific">Hygrophoropsis aurantiaca</name>
    <dbReference type="NCBI Taxonomy" id="72124"/>
    <lineage>
        <taxon>Eukaryota</taxon>
        <taxon>Fungi</taxon>
        <taxon>Dikarya</taxon>
        <taxon>Basidiomycota</taxon>
        <taxon>Agaricomycotina</taxon>
        <taxon>Agaricomycetes</taxon>
        <taxon>Agaricomycetidae</taxon>
        <taxon>Boletales</taxon>
        <taxon>Coniophorineae</taxon>
        <taxon>Hygrophoropsidaceae</taxon>
        <taxon>Hygrophoropsis</taxon>
    </lineage>
</organism>
<reference evidence="1" key="1">
    <citation type="journal article" date="2021" name="New Phytol.">
        <title>Evolutionary innovations through gain and loss of genes in the ectomycorrhizal Boletales.</title>
        <authorList>
            <person name="Wu G."/>
            <person name="Miyauchi S."/>
            <person name="Morin E."/>
            <person name="Kuo A."/>
            <person name="Drula E."/>
            <person name="Varga T."/>
            <person name="Kohler A."/>
            <person name="Feng B."/>
            <person name="Cao Y."/>
            <person name="Lipzen A."/>
            <person name="Daum C."/>
            <person name="Hundley H."/>
            <person name="Pangilinan J."/>
            <person name="Johnson J."/>
            <person name="Barry K."/>
            <person name="LaButti K."/>
            <person name="Ng V."/>
            <person name="Ahrendt S."/>
            <person name="Min B."/>
            <person name="Choi I.G."/>
            <person name="Park H."/>
            <person name="Plett J.M."/>
            <person name="Magnuson J."/>
            <person name="Spatafora J.W."/>
            <person name="Nagy L.G."/>
            <person name="Henrissat B."/>
            <person name="Grigoriev I.V."/>
            <person name="Yang Z.L."/>
            <person name="Xu J."/>
            <person name="Martin F.M."/>
        </authorList>
    </citation>
    <scope>NUCLEOTIDE SEQUENCE</scope>
    <source>
        <strain evidence="1">ATCC 28755</strain>
    </source>
</reference>
<evidence type="ECO:0000313" key="2">
    <source>
        <dbReference type="Proteomes" id="UP000790377"/>
    </source>
</evidence>
<accession>A0ACB8A8V0</accession>
<proteinExistence type="predicted"/>
<protein>
    <submittedName>
        <fullName evidence="1">Uncharacterized protein</fullName>
    </submittedName>
</protein>
<keyword evidence="2" id="KW-1185">Reference proteome</keyword>
<evidence type="ECO:0000313" key="1">
    <source>
        <dbReference type="EMBL" id="KAH7909490.1"/>
    </source>
</evidence>
<gene>
    <name evidence="1" type="ORF">BJ138DRAFT_218755</name>
</gene>
<name>A0ACB8A8V0_9AGAM</name>
<dbReference type="Proteomes" id="UP000790377">
    <property type="component" value="Unassembled WGS sequence"/>
</dbReference>